<dbReference type="FunFam" id="3.20.20.80:FF:000003">
    <property type="entry name" value="1,4-alpha-glucan branching enzyme GlgB"/>
    <property type="match status" value="1"/>
</dbReference>
<comment type="function">
    <text evidence="2 10">Catalyzes the formation of the alpha-1,6-glucosidic linkages in glycogen by scission of a 1,4-alpha-linked oligosaccharide from growing alpha-1,4-glucan chains and the subsequent attachment of the oligosaccharide to the alpha-1,6 position.</text>
</comment>
<dbReference type="PANTHER" id="PTHR43651:SF3">
    <property type="entry name" value="1,4-ALPHA-GLUCAN-BRANCHING ENZYME"/>
    <property type="match status" value="1"/>
</dbReference>
<evidence type="ECO:0000259" key="12">
    <source>
        <dbReference type="SMART" id="SM00642"/>
    </source>
</evidence>
<dbReference type="GO" id="GO:0003844">
    <property type="term" value="F:1,4-alpha-glucan branching enzyme activity"/>
    <property type="evidence" value="ECO:0007669"/>
    <property type="project" value="UniProtKB-UniRule"/>
</dbReference>
<evidence type="ECO:0000256" key="7">
    <source>
        <dbReference type="ARBA" id="ARBA00022679"/>
    </source>
</evidence>
<dbReference type="Pfam" id="PF02922">
    <property type="entry name" value="CBM_48"/>
    <property type="match status" value="1"/>
</dbReference>
<dbReference type="Gene3D" id="3.20.20.80">
    <property type="entry name" value="Glycosidases"/>
    <property type="match status" value="1"/>
</dbReference>
<dbReference type="SMART" id="SM00642">
    <property type="entry name" value="Aamy"/>
    <property type="match status" value="1"/>
</dbReference>
<evidence type="ECO:0000256" key="6">
    <source>
        <dbReference type="ARBA" id="ARBA00022676"/>
    </source>
</evidence>
<reference evidence="13" key="1">
    <citation type="journal article" date="2023" name="Int. J. Mol. Sci.">
        <title>Metagenomics Revealed a New Genus 'Candidatus Thiocaldithrix dubininis' gen. nov., sp. nov. and a New Species 'Candidatus Thiothrix putei' sp. nov. in the Family Thiotrichaceae, Some Members of Which Have Traits of Both Na+- and H+-Motive Energetics.</title>
        <authorList>
            <person name="Ravin N.V."/>
            <person name="Muntyan M.S."/>
            <person name="Smolyakov D.D."/>
            <person name="Rudenko T.S."/>
            <person name="Beletsky A.V."/>
            <person name="Mardanov A.V."/>
            <person name="Grabovich M.Y."/>
        </authorList>
    </citation>
    <scope>NUCLEOTIDE SEQUENCE</scope>
    <source>
        <strain evidence="13">GKL-02</strain>
    </source>
</reference>
<dbReference type="GO" id="GO:0005978">
    <property type="term" value="P:glycogen biosynthetic process"/>
    <property type="evidence" value="ECO:0007669"/>
    <property type="project" value="UniProtKB-UniRule"/>
</dbReference>
<feature type="domain" description="Glycosyl hydrolase family 13 catalytic" evidence="12">
    <location>
        <begin position="254"/>
        <end position="705"/>
    </location>
</feature>
<keyword evidence="8 10" id="KW-0320">Glycogen biosynthesis</keyword>
<dbReference type="AlphaFoldDB" id="A0AA95HGD4"/>
<dbReference type="InterPro" id="IPR037439">
    <property type="entry name" value="Branching_enzy"/>
</dbReference>
<dbReference type="CDD" id="cd02855">
    <property type="entry name" value="E_set_GBE_prok_N"/>
    <property type="match status" value="1"/>
</dbReference>
<dbReference type="InterPro" id="IPR014756">
    <property type="entry name" value="Ig_E-set"/>
</dbReference>
<dbReference type="EMBL" id="CP124756">
    <property type="protein sequence ID" value="WGZ94524.1"/>
    <property type="molecule type" value="Genomic_DNA"/>
</dbReference>
<comment type="pathway">
    <text evidence="3 10">Glycan biosynthesis; glycogen biosynthesis.</text>
</comment>
<dbReference type="SUPFAM" id="SSF51011">
    <property type="entry name" value="Glycosyl hydrolase domain"/>
    <property type="match status" value="1"/>
</dbReference>
<dbReference type="InterPro" id="IPR006407">
    <property type="entry name" value="GlgB"/>
</dbReference>
<keyword evidence="7 10" id="KW-0808">Transferase</keyword>
<dbReference type="KEGG" id="tput:QJT81_00630"/>
<dbReference type="EC" id="2.4.1.18" evidence="10"/>
<dbReference type="Pfam" id="PF22019">
    <property type="entry name" value="GlgB_N"/>
    <property type="match status" value="1"/>
</dbReference>
<evidence type="ECO:0000256" key="4">
    <source>
        <dbReference type="ARBA" id="ARBA00009000"/>
    </source>
</evidence>
<dbReference type="Pfam" id="PF02806">
    <property type="entry name" value="Alpha-amylase_C"/>
    <property type="match status" value="1"/>
</dbReference>
<dbReference type="InterPro" id="IPR017853">
    <property type="entry name" value="GH"/>
</dbReference>
<dbReference type="InterPro" id="IPR054169">
    <property type="entry name" value="GlgB_N"/>
</dbReference>
<dbReference type="PANTHER" id="PTHR43651">
    <property type="entry name" value="1,4-ALPHA-GLUCAN-BRANCHING ENZYME"/>
    <property type="match status" value="1"/>
</dbReference>
<dbReference type="FunFam" id="2.60.40.10:FF:000169">
    <property type="entry name" value="1,4-alpha-glucan branching enzyme GlgB"/>
    <property type="match status" value="1"/>
</dbReference>
<evidence type="ECO:0000256" key="10">
    <source>
        <dbReference type="HAMAP-Rule" id="MF_00685"/>
    </source>
</evidence>
<dbReference type="SUPFAM" id="SSF81296">
    <property type="entry name" value="E set domains"/>
    <property type="match status" value="1"/>
</dbReference>
<evidence type="ECO:0000256" key="2">
    <source>
        <dbReference type="ARBA" id="ARBA00002953"/>
    </source>
</evidence>
<comment type="catalytic activity">
    <reaction evidence="1 10">
        <text>Transfers a segment of a (1-&gt;4)-alpha-D-glucan chain to a primary hydroxy group in a similar glucan chain.</text>
        <dbReference type="EC" id="2.4.1.18"/>
    </reaction>
</comment>
<dbReference type="InterPro" id="IPR013780">
    <property type="entry name" value="Glyco_hydro_b"/>
</dbReference>
<comment type="similarity">
    <text evidence="4 10">Belongs to the glycosyl hydrolase 13 family. GlgB subfamily.</text>
</comment>
<dbReference type="GO" id="GO:0005829">
    <property type="term" value="C:cytosol"/>
    <property type="evidence" value="ECO:0007669"/>
    <property type="project" value="TreeGrafter"/>
</dbReference>
<evidence type="ECO:0000256" key="11">
    <source>
        <dbReference type="PIRSR" id="PIRSR000463-1"/>
    </source>
</evidence>
<dbReference type="Gene3D" id="2.60.40.1180">
    <property type="entry name" value="Golgi alpha-mannosidase II"/>
    <property type="match status" value="1"/>
</dbReference>
<evidence type="ECO:0000256" key="3">
    <source>
        <dbReference type="ARBA" id="ARBA00004964"/>
    </source>
</evidence>
<evidence type="ECO:0000313" key="13">
    <source>
        <dbReference type="EMBL" id="WGZ94524.1"/>
    </source>
</evidence>
<reference evidence="13" key="2">
    <citation type="submission" date="2023-04" db="EMBL/GenBank/DDBJ databases">
        <authorList>
            <person name="Beletskiy A.V."/>
            <person name="Mardanov A.V."/>
            <person name="Ravin N.V."/>
        </authorList>
    </citation>
    <scope>NUCLEOTIDE SEQUENCE</scope>
    <source>
        <strain evidence="13">GKL-02</strain>
    </source>
</reference>
<evidence type="ECO:0000256" key="9">
    <source>
        <dbReference type="ARBA" id="ARBA00023277"/>
    </source>
</evidence>
<feature type="active site" description="Proton donor" evidence="10 11">
    <location>
        <position position="464"/>
    </location>
</feature>
<dbReference type="SUPFAM" id="SSF51445">
    <property type="entry name" value="(Trans)glycosidases"/>
    <property type="match status" value="1"/>
</dbReference>
<dbReference type="InterPro" id="IPR004193">
    <property type="entry name" value="Glyco_hydro_13_N"/>
</dbReference>
<name>A0AA95HGD4_9GAMM</name>
<keyword evidence="9 10" id="KW-0119">Carbohydrate metabolism</keyword>
<dbReference type="NCBIfam" id="TIGR01515">
    <property type="entry name" value="branching_enzym"/>
    <property type="match status" value="1"/>
</dbReference>
<dbReference type="CDD" id="cd11322">
    <property type="entry name" value="AmyAc_Glg_BE"/>
    <property type="match status" value="1"/>
</dbReference>
<dbReference type="InterPro" id="IPR013783">
    <property type="entry name" value="Ig-like_fold"/>
</dbReference>
<dbReference type="Gene3D" id="2.60.40.10">
    <property type="entry name" value="Immunoglobulins"/>
    <property type="match status" value="1"/>
</dbReference>
<proteinExistence type="inferred from homology"/>
<dbReference type="FunFam" id="2.60.40.1180:FF:000002">
    <property type="entry name" value="1,4-alpha-glucan branching enzyme GlgB"/>
    <property type="match status" value="1"/>
</dbReference>
<evidence type="ECO:0000256" key="5">
    <source>
        <dbReference type="ARBA" id="ARBA00022600"/>
    </source>
</evidence>
<dbReference type="Proteomes" id="UP001301326">
    <property type="component" value="Chromosome"/>
</dbReference>
<dbReference type="HAMAP" id="MF_00685">
    <property type="entry name" value="GlgB"/>
    <property type="match status" value="1"/>
</dbReference>
<gene>
    <name evidence="10 13" type="primary">glgB</name>
    <name evidence="13" type="ORF">QJT81_00630</name>
</gene>
<dbReference type="InterPro" id="IPR006047">
    <property type="entry name" value="GH13_cat_dom"/>
</dbReference>
<sequence>MKNYRDTSEMNENLIRIQQGTHHDPFDWLGWHPLPDGNRVLRTFMPAAEAVEVVGHGLMTRLEGTDCFEAKLPSPTDAAPSHPALRWQDKQAGNWHDAVCPYTFPPQVGDLDLHLLGQGRHHHAWKVLGSHAIRIDGIAGTRFAVWAPAVKRVSVIGDFNAWDGRRHPMRVRGDSGVWEIFIPGIAVGTSYKYEILNQHDAIVVKTDPYAQQMFMRPETTSRVPNDMPHPWQDNAWIAAREQFDWQHQPMSVYELHPGSWRKHPDGRFYSWAELIETLIPYVTDLNYTHIELMPVAEHPLDESWGYQVSGYYAPTARYGTPDDFRAFVDACHVAGIGVLLDWVPAHFPKDDFALAKFTGEPLYEHADPRRGEHQDWGTLIFDFGRNEVKNFLISNALYWIDEFHIDGLRVDAVASMLYLDYSRKAGEWLPNQYGGRENIEAIAFLREMNTVVHGYFPGVLTIAEESTSWPAVSRPVEIGGLGFSMKWNMGWMNDNLKYIEQNPVHRKYHHNLLTFSQIYAYSENFVLPLSHDEVVHLKHSMLDKMPGDYWQAFANLRLFYAWHYAHPGKKLLFMGSEFGQWAEWNVKKELDWALVSFPAHDSLRHVLRDLNRLYRDLPALHHYDFDGRGFQWIDCHDSDQSVLSLIRHGENPDDKLIILLNFTPVPRYAYRIGVPAAANYREVLNTDSEYYGGSNCGNAGMIPVQPHAWMGFEHSVEVTLPPLAALFLQAC</sequence>
<accession>A0AA95HGD4</accession>
<dbReference type="InterPro" id="IPR006048">
    <property type="entry name" value="A-amylase/branching_C"/>
</dbReference>
<evidence type="ECO:0000256" key="1">
    <source>
        <dbReference type="ARBA" id="ARBA00000826"/>
    </source>
</evidence>
<comment type="subunit">
    <text evidence="10">Monomer.</text>
</comment>
<keyword evidence="5 10" id="KW-0321">Glycogen metabolism</keyword>
<dbReference type="GO" id="GO:0004553">
    <property type="term" value="F:hydrolase activity, hydrolyzing O-glycosyl compounds"/>
    <property type="evidence" value="ECO:0007669"/>
    <property type="project" value="InterPro"/>
</dbReference>
<organism evidence="13">
    <name type="scientific">Candidatus Thiothrix putei</name>
    <dbReference type="NCBI Taxonomy" id="3080811"/>
    <lineage>
        <taxon>Bacteria</taxon>
        <taxon>Pseudomonadati</taxon>
        <taxon>Pseudomonadota</taxon>
        <taxon>Gammaproteobacteria</taxon>
        <taxon>Thiotrichales</taxon>
        <taxon>Thiotrichaceae</taxon>
        <taxon>Thiothrix</taxon>
    </lineage>
</organism>
<dbReference type="GO" id="GO:0043169">
    <property type="term" value="F:cation binding"/>
    <property type="evidence" value="ECO:0007669"/>
    <property type="project" value="InterPro"/>
</dbReference>
<evidence type="ECO:0000256" key="8">
    <source>
        <dbReference type="ARBA" id="ARBA00023056"/>
    </source>
</evidence>
<keyword evidence="6 10" id="KW-0328">Glycosyltransferase</keyword>
<dbReference type="NCBIfam" id="NF008967">
    <property type="entry name" value="PRK12313.1"/>
    <property type="match status" value="1"/>
</dbReference>
<dbReference type="Pfam" id="PF00128">
    <property type="entry name" value="Alpha-amylase"/>
    <property type="match status" value="1"/>
</dbReference>
<feature type="active site" description="Nucleophile" evidence="10 11">
    <location>
        <position position="411"/>
    </location>
</feature>
<dbReference type="NCBIfam" id="NF003811">
    <property type="entry name" value="PRK05402.1"/>
    <property type="match status" value="1"/>
</dbReference>
<protein>
    <recommendedName>
        <fullName evidence="10">1,4-alpha-glucan branching enzyme GlgB</fullName>
        <ecNumber evidence="10">2.4.1.18</ecNumber>
    </recommendedName>
    <alternativeName>
        <fullName evidence="10">1,4-alpha-D-glucan:1,4-alpha-D-glucan 6-glucosyl-transferase</fullName>
    </alternativeName>
    <alternativeName>
        <fullName evidence="10">Alpha-(1-&gt;4)-glucan branching enzyme</fullName>
    </alternativeName>
    <alternativeName>
        <fullName evidence="10">Glycogen branching enzyme</fullName>
        <shortName evidence="10">BE</shortName>
    </alternativeName>
</protein>
<dbReference type="PIRSF" id="PIRSF000463">
    <property type="entry name" value="GlgB"/>
    <property type="match status" value="1"/>
</dbReference>
<dbReference type="InterPro" id="IPR044143">
    <property type="entry name" value="GlgB_N_E_set_prok"/>
</dbReference>